<accession>A0A444YNZ9</accession>
<name>A0A444YNZ9_ARAHY</name>
<comment type="caution">
    <text evidence="1">The sequence shown here is derived from an EMBL/GenBank/DDBJ whole genome shotgun (WGS) entry which is preliminary data.</text>
</comment>
<evidence type="ECO:0000313" key="2">
    <source>
        <dbReference type="Proteomes" id="UP000289738"/>
    </source>
</evidence>
<dbReference type="EMBL" id="SDMP01000016">
    <property type="protein sequence ID" value="RYR03589.1"/>
    <property type="molecule type" value="Genomic_DNA"/>
</dbReference>
<evidence type="ECO:0000313" key="1">
    <source>
        <dbReference type="EMBL" id="RYR03589.1"/>
    </source>
</evidence>
<reference evidence="1 2" key="1">
    <citation type="submission" date="2019-01" db="EMBL/GenBank/DDBJ databases">
        <title>Sequencing of cultivated peanut Arachis hypogaea provides insights into genome evolution and oil improvement.</title>
        <authorList>
            <person name="Chen X."/>
        </authorList>
    </citation>
    <scope>NUCLEOTIDE SEQUENCE [LARGE SCALE GENOMIC DNA]</scope>
    <source>
        <strain evidence="2">cv. Fuhuasheng</strain>
        <tissue evidence="1">Leaves</tissue>
    </source>
</reference>
<gene>
    <name evidence="1" type="ORF">Ahy_B06g082641</name>
</gene>
<evidence type="ECO:0008006" key="3">
    <source>
        <dbReference type="Google" id="ProtNLM"/>
    </source>
</evidence>
<dbReference type="InterPro" id="IPR036778">
    <property type="entry name" value="OHCU_decarboxylase_sf"/>
</dbReference>
<dbReference type="Proteomes" id="UP000289738">
    <property type="component" value="Chromosome B06"/>
</dbReference>
<dbReference type="AlphaFoldDB" id="A0A444YNZ9"/>
<proteinExistence type="predicted"/>
<sequence length="128" mass="14829">MRELLHWDQKYRAKFGFEFITTRIENTLVVELDIVAREEFKFIEHGLERLWEGISRSQIQETSEETGEVVSDLVEKEDVVSSDGPEEADSAGQNALMLSYNLNKMIEENEYPYSGMSPDKKNAWHLAI</sequence>
<organism evidence="1 2">
    <name type="scientific">Arachis hypogaea</name>
    <name type="common">Peanut</name>
    <dbReference type="NCBI Taxonomy" id="3818"/>
    <lineage>
        <taxon>Eukaryota</taxon>
        <taxon>Viridiplantae</taxon>
        <taxon>Streptophyta</taxon>
        <taxon>Embryophyta</taxon>
        <taxon>Tracheophyta</taxon>
        <taxon>Spermatophyta</taxon>
        <taxon>Magnoliopsida</taxon>
        <taxon>eudicotyledons</taxon>
        <taxon>Gunneridae</taxon>
        <taxon>Pentapetalae</taxon>
        <taxon>rosids</taxon>
        <taxon>fabids</taxon>
        <taxon>Fabales</taxon>
        <taxon>Fabaceae</taxon>
        <taxon>Papilionoideae</taxon>
        <taxon>50 kb inversion clade</taxon>
        <taxon>dalbergioids sensu lato</taxon>
        <taxon>Dalbergieae</taxon>
        <taxon>Pterocarpus clade</taxon>
        <taxon>Arachis</taxon>
    </lineage>
</organism>
<protein>
    <recommendedName>
        <fullName evidence="3">Oxo-4-hydroxy-4-carboxy-5-ureidoimidazoline decarboxylase domain-containing protein</fullName>
    </recommendedName>
</protein>
<keyword evidence="2" id="KW-1185">Reference proteome</keyword>
<dbReference type="SUPFAM" id="SSF158694">
    <property type="entry name" value="UraD-Like"/>
    <property type="match status" value="1"/>
</dbReference>